<dbReference type="InterPro" id="IPR002656">
    <property type="entry name" value="Acyl_transf_3_dom"/>
</dbReference>
<evidence type="ECO:0000256" key="5">
    <source>
        <dbReference type="ARBA" id="ARBA00022989"/>
    </source>
</evidence>
<feature type="transmembrane region" description="Helical" evidence="7">
    <location>
        <begin position="44"/>
        <end position="67"/>
    </location>
</feature>
<feature type="transmembrane region" description="Helical" evidence="7">
    <location>
        <begin position="335"/>
        <end position="358"/>
    </location>
</feature>
<sequence length="368" mass="40804">MSVFESSKGKIIHLEAIRILAILCVIYIHSGYRGHEAYTCTDSRVTFIVSLILACITNIGVDLFWMVSGAVLLRKKEDAATVYTKRIPRIIIVLLIFSVLRYFYDYYMMTYGSMVYWSEAYGINAGAGGADIGIGDFITRFISGRIFLPYWFLYFYIGILLVLPFISKMTRNMNLTDWKYLAAVELVLVFIGIMKVLTGVELAVPIFIPDSVCAFVFGYMAESVIPGDWISKGRNIVGIFGASVIMIAFEVAITLTLGDPSGDSGIVYTSILGQIIAFNVLLIARGISLKINRSPKRIASIICYVGGCTFGLYLIEDYIRQMLTFIDDKLSPVMTVMPACIVWVICSFVVGTIVVGIIKKLPGIGKLI</sequence>
<evidence type="ECO:0000313" key="10">
    <source>
        <dbReference type="Proteomes" id="UP000182584"/>
    </source>
</evidence>
<keyword evidence="4 7" id="KW-0812">Transmembrane</keyword>
<evidence type="ECO:0000256" key="1">
    <source>
        <dbReference type="ARBA" id="ARBA00004651"/>
    </source>
</evidence>
<dbReference type="RefSeq" id="WP_074755220.1">
    <property type="nucleotide sequence ID" value="NZ_FOGJ01000007.1"/>
</dbReference>
<protein>
    <submittedName>
        <fullName evidence="9">Surface polysaccharide O-acyltransferase, integral membrane enzyme</fullName>
    </submittedName>
</protein>
<keyword evidence="6 7" id="KW-0472">Membrane</keyword>
<organism evidence="9 10">
    <name type="scientific">Butyrivibrio fibrisolvens</name>
    <dbReference type="NCBI Taxonomy" id="831"/>
    <lineage>
        <taxon>Bacteria</taxon>
        <taxon>Bacillati</taxon>
        <taxon>Bacillota</taxon>
        <taxon>Clostridia</taxon>
        <taxon>Lachnospirales</taxon>
        <taxon>Lachnospiraceae</taxon>
        <taxon>Butyrivibrio</taxon>
    </lineage>
</organism>
<keyword evidence="5 7" id="KW-1133">Transmembrane helix</keyword>
<evidence type="ECO:0000256" key="3">
    <source>
        <dbReference type="ARBA" id="ARBA00022475"/>
    </source>
</evidence>
<dbReference type="EMBL" id="FOGJ01000007">
    <property type="protein sequence ID" value="SER55518.1"/>
    <property type="molecule type" value="Genomic_DNA"/>
</dbReference>
<evidence type="ECO:0000313" key="9">
    <source>
        <dbReference type="EMBL" id="SER55518.1"/>
    </source>
</evidence>
<keyword evidence="3" id="KW-1003">Cell membrane</keyword>
<proteinExistence type="inferred from homology"/>
<dbReference type="GO" id="GO:0005886">
    <property type="term" value="C:plasma membrane"/>
    <property type="evidence" value="ECO:0007669"/>
    <property type="project" value="UniProtKB-SubCell"/>
</dbReference>
<feature type="transmembrane region" description="Helical" evidence="7">
    <location>
        <begin position="265"/>
        <end position="286"/>
    </location>
</feature>
<evidence type="ECO:0000256" key="4">
    <source>
        <dbReference type="ARBA" id="ARBA00022692"/>
    </source>
</evidence>
<evidence type="ECO:0000256" key="6">
    <source>
        <dbReference type="ARBA" id="ARBA00023136"/>
    </source>
</evidence>
<feature type="transmembrane region" description="Helical" evidence="7">
    <location>
        <begin position="12"/>
        <end position="32"/>
    </location>
</feature>
<name>A0A1H9Q518_BUTFI</name>
<comment type="similarity">
    <text evidence="2">Belongs to the acyltransferase 3 family.</text>
</comment>
<dbReference type="OrthoDB" id="9810469at2"/>
<dbReference type="PANTHER" id="PTHR40074:SF2">
    <property type="entry name" value="O-ACETYLTRANSFERASE WECH"/>
    <property type="match status" value="1"/>
</dbReference>
<feature type="transmembrane region" description="Helical" evidence="7">
    <location>
        <begin position="87"/>
        <end position="104"/>
    </location>
</feature>
<dbReference type="GO" id="GO:0009246">
    <property type="term" value="P:enterobacterial common antigen biosynthetic process"/>
    <property type="evidence" value="ECO:0007669"/>
    <property type="project" value="TreeGrafter"/>
</dbReference>
<evidence type="ECO:0000259" key="8">
    <source>
        <dbReference type="Pfam" id="PF01757"/>
    </source>
</evidence>
<feature type="transmembrane region" description="Helical" evidence="7">
    <location>
        <begin position="146"/>
        <end position="166"/>
    </location>
</feature>
<dbReference type="Proteomes" id="UP000182584">
    <property type="component" value="Unassembled WGS sequence"/>
</dbReference>
<accession>A0A1H9Q518</accession>
<feature type="transmembrane region" description="Helical" evidence="7">
    <location>
        <begin position="233"/>
        <end position="253"/>
    </location>
</feature>
<reference evidence="9 10" key="1">
    <citation type="submission" date="2016-10" db="EMBL/GenBank/DDBJ databases">
        <authorList>
            <person name="de Groot N.N."/>
        </authorList>
    </citation>
    <scope>NUCLEOTIDE SEQUENCE [LARGE SCALE GENOMIC DNA]</scope>
    <source>
        <strain evidence="9 10">AR40</strain>
    </source>
</reference>
<comment type="subcellular location">
    <subcellularLocation>
        <location evidence="1">Cell membrane</location>
        <topology evidence="1">Multi-pass membrane protein</topology>
    </subcellularLocation>
</comment>
<gene>
    <name evidence="9" type="ORF">SAMN04487884_10739</name>
</gene>
<keyword evidence="9" id="KW-0808">Transferase</keyword>
<evidence type="ECO:0000256" key="7">
    <source>
        <dbReference type="SAM" id="Phobius"/>
    </source>
</evidence>
<dbReference type="AlphaFoldDB" id="A0A1H9Q518"/>
<evidence type="ECO:0000256" key="2">
    <source>
        <dbReference type="ARBA" id="ARBA00007400"/>
    </source>
</evidence>
<keyword evidence="9" id="KW-0012">Acyltransferase</keyword>
<feature type="domain" description="Acyltransferase 3" evidence="8">
    <location>
        <begin position="14"/>
        <end position="350"/>
    </location>
</feature>
<dbReference type="GO" id="GO:0016413">
    <property type="term" value="F:O-acetyltransferase activity"/>
    <property type="evidence" value="ECO:0007669"/>
    <property type="project" value="TreeGrafter"/>
</dbReference>
<dbReference type="Pfam" id="PF01757">
    <property type="entry name" value="Acyl_transf_3"/>
    <property type="match status" value="1"/>
</dbReference>
<feature type="transmembrane region" description="Helical" evidence="7">
    <location>
        <begin position="298"/>
        <end position="315"/>
    </location>
</feature>
<dbReference type="PANTHER" id="PTHR40074">
    <property type="entry name" value="O-ACETYLTRANSFERASE WECH"/>
    <property type="match status" value="1"/>
</dbReference>